<name>Q1YVQ7_9GAMM</name>
<protein>
    <submittedName>
        <fullName evidence="2">Uncharacterized protein</fullName>
    </submittedName>
</protein>
<proteinExistence type="predicted"/>
<gene>
    <name evidence="2" type="ORF">P3TCK_19685</name>
</gene>
<dbReference type="EMBL" id="AAPH01000066">
    <property type="protein sequence ID" value="EAS40355.1"/>
    <property type="molecule type" value="Genomic_DNA"/>
</dbReference>
<dbReference type="HOGENOM" id="CLU_3370082_0_0_6"/>
<organism evidence="2 3">
    <name type="scientific">Photobacterium profundum 3TCK</name>
    <dbReference type="NCBI Taxonomy" id="314280"/>
    <lineage>
        <taxon>Bacteria</taxon>
        <taxon>Pseudomonadati</taxon>
        <taxon>Pseudomonadota</taxon>
        <taxon>Gammaproteobacteria</taxon>
        <taxon>Vibrionales</taxon>
        <taxon>Vibrionaceae</taxon>
        <taxon>Photobacterium</taxon>
    </lineage>
</organism>
<evidence type="ECO:0000313" key="3">
    <source>
        <dbReference type="Proteomes" id="UP000003789"/>
    </source>
</evidence>
<dbReference type="AlphaFoldDB" id="Q1YVQ7"/>
<feature type="non-terminal residue" evidence="2">
    <location>
        <position position="1"/>
    </location>
</feature>
<evidence type="ECO:0000256" key="1">
    <source>
        <dbReference type="SAM" id="MobiDB-lite"/>
    </source>
</evidence>
<comment type="caution">
    <text evidence="2">The sequence shown here is derived from an EMBL/GenBank/DDBJ whole genome shotgun (WGS) entry which is preliminary data.</text>
</comment>
<accession>Q1YVQ7</accession>
<dbReference type="Proteomes" id="UP000003789">
    <property type="component" value="Unassembled WGS sequence"/>
</dbReference>
<evidence type="ECO:0000313" key="2">
    <source>
        <dbReference type="EMBL" id="EAS40355.1"/>
    </source>
</evidence>
<sequence length="34" mass="3725">NKDHADDENDNHQQGSGNKPQNDDTEKGGKVFNA</sequence>
<feature type="region of interest" description="Disordered" evidence="1">
    <location>
        <begin position="1"/>
        <end position="34"/>
    </location>
</feature>
<feature type="compositionally biased region" description="Basic and acidic residues" evidence="1">
    <location>
        <begin position="21"/>
        <end position="34"/>
    </location>
</feature>
<reference evidence="2 3" key="1">
    <citation type="submission" date="2006-03" db="EMBL/GenBank/DDBJ databases">
        <authorList>
            <person name="Bartlett D.H."/>
            <person name="Valle G."/>
            <person name="Lauro F.M."/>
            <person name="Vezzi A."/>
            <person name="Simonato F."/>
            <person name="Eloe E."/>
            <person name="Vitulo N."/>
            <person name="Stratton T.K."/>
            <person name="D'angelo M."/>
            <person name="Ferriera S."/>
            <person name="Johnson J."/>
            <person name="Kravitz S."/>
            <person name="Beeson K."/>
            <person name="Sutton G."/>
            <person name="Rogers Y."/>
            <person name="Friedman R."/>
            <person name="Frazier M."/>
            <person name="Venter J.C."/>
        </authorList>
    </citation>
    <scope>NUCLEOTIDE SEQUENCE [LARGE SCALE GENOMIC DNA]</scope>
    <source>
        <strain evidence="2 3">3TCK</strain>
    </source>
</reference>